<keyword evidence="8" id="KW-0812">Transmembrane</keyword>
<dbReference type="InterPro" id="IPR035914">
    <property type="entry name" value="Sperma_CUB_dom_sf"/>
</dbReference>
<dbReference type="GO" id="GO:0050839">
    <property type="term" value="F:cell adhesion molecule binding"/>
    <property type="evidence" value="ECO:0007669"/>
    <property type="project" value="TreeGrafter"/>
</dbReference>
<dbReference type="InterPro" id="IPR013162">
    <property type="entry name" value="CD80_C2-set"/>
</dbReference>
<dbReference type="PROSITE" id="PS50853">
    <property type="entry name" value="FN3"/>
    <property type="match status" value="3"/>
</dbReference>
<evidence type="ECO:0000256" key="3">
    <source>
        <dbReference type="ARBA" id="ARBA00023157"/>
    </source>
</evidence>
<evidence type="ECO:0000256" key="8">
    <source>
        <dbReference type="SAM" id="Phobius"/>
    </source>
</evidence>
<feature type="domain" description="Ig-like" evidence="10">
    <location>
        <begin position="1282"/>
        <end position="1370"/>
    </location>
</feature>
<dbReference type="PANTHER" id="PTHR11640">
    <property type="entry name" value="NEPHRIN"/>
    <property type="match status" value="1"/>
</dbReference>
<dbReference type="OrthoDB" id="10010359at2759"/>
<evidence type="ECO:0000313" key="12">
    <source>
        <dbReference type="EnsemblMetazoa" id="XP_038062515.1"/>
    </source>
</evidence>
<feature type="transmembrane region" description="Helical" evidence="8">
    <location>
        <begin position="91"/>
        <end position="111"/>
    </location>
</feature>
<organism evidence="12 13">
    <name type="scientific">Patiria miniata</name>
    <name type="common">Bat star</name>
    <name type="synonym">Asterina miniata</name>
    <dbReference type="NCBI Taxonomy" id="46514"/>
    <lineage>
        <taxon>Eukaryota</taxon>
        <taxon>Metazoa</taxon>
        <taxon>Echinodermata</taxon>
        <taxon>Eleutherozoa</taxon>
        <taxon>Asterozoa</taxon>
        <taxon>Asteroidea</taxon>
        <taxon>Valvatacea</taxon>
        <taxon>Valvatida</taxon>
        <taxon>Asterinidae</taxon>
        <taxon>Patiria</taxon>
    </lineage>
</organism>
<dbReference type="Gene3D" id="2.60.40.10">
    <property type="entry name" value="Immunoglobulins"/>
    <property type="match status" value="19"/>
</dbReference>
<dbReference type="Pfam" id="PF00431">
    <property type="entry name" value="CUB"/>
    <property type="match status" value="1"/>
</dbReference>
<dbReference type="PROSITE" id="PS01180">
    <property type="entry name" value="CUB"/>
    <property type="match status" value="1"/>
</dbReference>
<evidence type="ECO:0000259" key="9">
    <source>
        <dbReference type="PROSITE" id="PS01180"/>
    </source>
</evidence>
<keyword evidence="4" id="KW-0325">Glycoprotein</keyword>
<dbReference type="EnsemblMetazoa" id="XM_038206587.1">
    <property type="protein sequence ID" value="XP_038062515.1"/>
    <property type="gene ID" value="LOC119733006"/>
</dbReference>
<dbReference type="Pfam" id="PF00041">
    <property type="entry name" value="fn3"/>
    <property type="match status" value="3"/>
</dbReference>
<evidence type="ECO:0000259" key="10">
    <source>
        <dbReference type="PROSITE" id="PS50835"/>
    </source>
</evidence>
<feature type="domain" description="Ig-like" evidence="10">
    <location>
        <begin position="1391"/>
        <end position="1465"/>
    </location>
</feature>
<evidence type="ECO:0000256" key="5">
    <source>
        <dbReference type="ARBA" id="ARBA00023319"/>
    </source>
</evidence>
<dbReference type="OMA" id="MCSIDAY"/>
<dbReference type="PANTHER" id="PTHR11640:SF31">
    <property type="entry name" value="IRREGULAR CHIASM C-ROUGHEST PROTEIN-RELATED"/>
    <property type="match status" value="1"/>
</dbReference>
<dbReference type="InterPro" id="IPR013783">
    <property type="entry name" value="Ig-like_fold"/>
</dbReference>
<feature type="domain" description="Ig-like" evidence="10">
    <location>
        <begin position="859"/>
        <end position="955"/>
    </location>
</feature>
<dbReference type="GO" id="GO:0098609">
    <property type="term" value="P:cell-cell adhesion"/>
    <property type="evidence" value="ECO:0007669"/>
    <property type="project" value="TreeGrafter"/>
</dbReference>
<dbReference type="InterPro" id="IPR003961">
    <property type="entry name" value="FN3_dom"/>
</dbReference>
<feature type="domain" description="Ig-like" evidence="10">
    <location>
        <begin position="1178"/>
        <end position="1258"/>
    </location>
</feature>
<dbReference type="Pfam" id="PF13927">
    <property type="entry name" value="Ig_3"/>
    <property type="match status" value="5"/>
</dbReference>
<feature type="transmembrane region" description="Helical" evidence="8">
    <location>
        <begin position="2423"/>
        <end position="2450"/>
    </location>
</feature>
<keyword evidence="3" id="KW-1015">Disulfide bond</keyword>
<feature type="region of interest" description="Disordered" evidence="7">
    <location>
        <begin position="2378"/>
        <end position="2408"/>
    </location>
</feature>
<feature type="domain" description="Ig-like" evidence="10">
    <location>
        <begin position="308"/>
        <end position="414"/>
    </location>
</feature>
<comment type="subcellular location">
    <subcellularLocation>
        <location evidence="1">Membrane</location>
        <topology evidence="1">Single-pass type I membrane protein</topology>
    </subcellularLocation>
</comment>
<evidence type="ECO:0000256" key="1">
    <source>
        <dbReference type="ARBA" id="ARBA00004479"/>
    </source>
</evidence>
<dbReference type="GO" id="GO:0005886">
    <property type="term" value="C:plasma membrane"/>
    <property type="evidence" value="ECO:0007669"/>
    <property type="project" value="TreeGrafter"/>
</dbReference>
<feature type="transmembrane region" description="Helical" evidence="8">
    <location>
        <begin position="2568"/>
        <end position="2592"/>
    </location>
</feature>
<feature type="domain" description="Ig-like" evidence="10">
    <location>
        <begin position="1890"/>
        <end position="1970"/>
    </location>
</feature>
<keyword evidence="13" id="KW-1185">Reference proteome</keyword>
<evidence type="ECO:0000313" key="13">
    <source>
        <dbReference type="Proteomes" id="UP000887568"/>
    </source>
</evidence>
<feature type="domain" description="Ig-like" evidence="10">
    <location>
        <begin position="1076"/>
        <end position="1164"/>
    </location>
</feature>
<dbReference type="SMART" id="SM00409">
    <property type="entry name" value="IG"/>
    <property type="match status" value="14"/>
</dbReference>
<dbReference type="SUPFAM" id="SSF48726">
    <property type="entry name" value="Immunoglobulin"/>
    <property type="match status" value="16"/>
</dbReference>
<dbReference type="CDD" id="cd00041">
    <property type="entry name" value="CUB"/>
    <property type="match status" value="1"/>
</dbReference>
<evidence type="ECO:0000256" key="2">
    <source>
        <dbReference type="ARBA" id="ARBA00023136"/>
    </source>
</evidence>
<proteinExistence type="predicted"/>
<feature type="transmembrane region" description="Helical" evidence="8">
    <location>
        <begin position="2543"/>
        <end position="2561"/>
    </location>
</feature>
<feature type="compositionally biased region" description="Polar residues" evidence="7">
    <location>
        <begin position="2378"/>
        <end position="2390"/>
    </location>
</feature>
<keyword evidence="5" id="KW-0393">Immunoglobulin domain</keyword>
<evidence type="ECO:0000259" key="11">
    <source>
        <dbReference type="PROSITE" id="PS50853"/>
    </source>
</evidence>
<dbReference type="InterPro" id="IPR003599">
    <property type="entry name" value="Ig_sub"/>
</dbReference>
<dbReference type="SMART" id="SM00042">
    <property type="entry name" value="CUB"/>
    <property type="match status" value="1"/>
</dbReference>
<dbReference type="RefSeq" id="XP_038062515.1">
    <property type="nucleotide sequence ID" value="XM_038206587.1"/>
</dbReference>
<dbReference type="InterPro" id="IPR036179">
    <property type="entry name" value="Ig-like_dom_sf"/>
</dbReference>
<feature type="domain" description="Ig-like" evidence="10">
    <location>
        <begin position="2094"/>
        <end position="2190"/>
    </location>
</feature>
<feature type="domain" description="Fibronectin type-III" evidence="11">
    <location>
        <begin position="1793"/>
        <end position="1890"/>
    </location>
</feature>
<reference evidence="12" key="1">
    <citation type="submission" date="2022-11" db="UniProtKB">
        <authorList>
            <consortium name="EnsemblMetazoa"/>
        </authorList>
    </citation>
    <scope>IDENTIFICATION</scope>
</reference>
<accession>A0A914AEX6</accession>
<feature type="domain" description="Ig-like" evidence="10">
    <location>
        <begin position="749"/>
        <end position="852"/>
    </location>
</feature>
<dbReference type="SUPFAM" id="SSF49854">
    <property type="entry name" value="Spermadhesin, CUB domain"/>
    <property type="match status" value="1"/>
</dbReference>
<dbReference type="SMART" id="SM00408">
    <property type="entry name" value="IGc2"/>
    <property type="match status" value="9"/>
</dbReference>
<dbReference type="InterPro" id="IPR000859">
    <property type="entry name" value="CUB_dom"/>
</dbReference>
<protein>
    <submittedName>
        <fullName evidence="12">Uncharacterized protein</fullName>
    </submittedName>
</protein>
<feature type="transmembrane region" description="Helical" evidence="8">
    <location>
        <begin position="2668"/>
        <end position="2689"/>
    </location>
</feature>
<dbReference type="InterPro" id="IPR003598">
    <property type="entry name" value="Ig_sub2"/>
</dbReference>
<feature type="transmembrane region" description="Helical" evidence="8">
    <location>
        <begin position="118"/>
        <end position="142"/>
    </location>
</feature>
<feature type="domain" description="Ig-like" evidence="10">
    <location>
        <begin position="419"/>
        <end position="524"/>
    </location>
</feature>
<feature type="domain" description="Ig-like" evidence="10">
    <location>
        <begin position="1681"/>
        <end position="1786"/>
    </location>
</feature>
<comment type="caution">
    <text evidence="6">Lacks conserved residue(s) required for the propagation of feature annotation.</text>
</comment>
<evidence type="ECO:0000256" key="7">
    <source>
        <dbReference type="SAM" id="MobiDB-lite"/>
    </source>
</evidence>
<feature type="transmembrane region" description="Helical" evidence="8">
    <location>
        <begin position="2598"/>
        <end position="2618"/>
    </location>
</feature>
<dbReference type="InterPro" id="IPR036116">
    <property type="entry name" value="FN3_sf"/>
</dbReference>
<feature type="domain" description="Ig-like" evidence="10">
    <location>
        <begin position="1586"/>
        <end position="1674"/>
    </location>
</feature>
<dbReference type="Proteomes" id="UP000887568">
    <property type="component" value="Unplaced"/>
</dbReference>
<feature type="transmembrane region" description="Helical" evidence="8">
    <location>
        <begin position="2630"/>
        <end position="2656"/>
    </location>
</feature>
<dbReference type="GO" id="GO:0005911">
    <property type="term" value="C:cell-cell junction"/>
    <property type="evidence" value="ECO:0007669"/>
    <property type="project" value="TreeGrafter"/>
</dbReference>
<feature type="domain" description="Ig-like" evidence="10">
    <location>
        <begin position="1994"/>
        <end position="2082"/>
    </location>
</feature>
<dbReference type="Pfam" id="PF08205">
    <property type="entry name" value="C2-set_2"/>
    <property type="match status" value="9"/>
</dbReference>
<feature type="domain" description="Fibronectin type-III" evidence="11">
    <location>
        <begin position="1489"/>
        <end position="1586"/>
    </location>
</feature>
<feature type="transmembrane region" description="Helical" evidence="8">
    <location>
        <begin position="53"/>
        <end position="79"/>
    </location>
</feature>
<evidence type="ECO:0000256" key="4">
    <source>
        <dbReference type="ARBA" id="ARBA00023180"/>
    </source>
</evidence>
<name>A0A914AEX6_PATMI</name>
<feature type="transmembrane region" description="Helical" evidence="8">
    <location>
        <begin position="148"/>
        <end position="168"/>
    </location>
</feature>
<dbReference type="SMART" id="SM00060">
    <property type="entry name" value="FN3"/>
    <property type="match status" value="3"/>
</dbReference>
<feature type="domain" description="Fibronectin type-III" evidence="11">
    <location>
        <begin position="2201"/>
        <end position="2299"/>
    </location>
</feature>
<feature type="domain" description="Ig-like" evidence="10">
    <location>
        <begin position="539"/>
        <end position="574"/>
    </location>
</feature>
<evidence type="ECO:0000256" key="6">
    <source>
        <dbReference type="PROSITE-ProRule" id="PRU00059"/>
    </source>
</evidence>
<keyword evidence="8" id="KW-1133">Transmembrane helix</keyword>
<keyword evidence="2 8" id="KW-0472">Membrane</keyword>
<dbReference type="InterPro" id="IPR007110">
    <property type="entry name" value="Ig-like_dom"/>
</dbReference>
<dbReference type="InterPro" id="IPR051275">
    <property type="entry name" value="Cell_adhesion_signaling"/>
</dbReference>
<dbReference type="CDD" id="cd00063">
    <property type="entry name" value="FN3"/>
    <property type="match status" value="3"/>
</dbReference>
<feature type="transmembrane region" description="Helical" evidence="8">
    <location>
        <begin position="2499"/>
        <end position="2523"/>
    </location>
</feature>
<sequence>MAIQWKDVADTTGRFNPLIGVMGNPYSYLLLLLLLSPTAAPISCYYSSYLLLLLLLFPAATPPILCCYSSYLLLLLLLSPAETPPFSCCNSSYLLLLLLLSLAAAPISCYYSSYLLLLLLFPAATPPILCCYSSYLLLLLLLSPAETPPFSCCNSSYLLLLLLLSPAVNTLPISYCYSYLLLLLILSPAATPISCCYSLSTGTYIGAGGRTHVYLWHYGDNEYRTWTVTTASSRRIRISFSSFDTESCCDHLRIVDTSTSQEWSFSGSSRPGDVVSTGSNLQLSFSSDGSVTERGFSLWASSIPKPTPPVTSSLSLRDSSGTRLLGVVTVLEGAPFTFTCDVQDTSPAAKIRWYLDGALSETAYAPSRGEYSLVDTSDTWTLTPSRANQGQEVKCVASNTVSQEPYPYVRTTLDVDVLPSTIELWDANENSTTNNTTYYLVAGVEHQFTCVVPGIKPGADFNWTLGGMDLTEDSSNDTSDGDGLITSISVITLTPSWAYQGKNLRCLASNYESFPGVSVSSTIDVKVPPTQSSLSIYDPEGTRLGQTAAVDQGTSYNFTCEVQGTRPAATIMWFIGDALQRTFIPPSGIGDDLVDTSDSWTFAPNRSIHGQQLRCMAGTPESQEPLPSVTTALNVNVLPTVISLYDWAGNTSFVNGTSYLIAGVEHEFTCEVPGIDPAASMTWTLGSQGITSNVTKDIVGSDGLTNSSSTVTVSPTWNNQGELLQCHAFNKPGYPGLNVSVTLDVKVPPKESSVFLLDLDGFLLGTSVDVDEGSPGTFTCVVQDTRPAATIEWFLNGVLESTVSPAEGRSNGLVNTSGTWTLTPETKHHRQVVMCAASTAEASRPFPFVTVSLNVQVLPKEIFLFDSSGTYSSNDTAYLIEGVDHRFTCVVPDINPRASFTWTVANQEFSNSSEVTSNSGFLTSASHVRMAPSWADHGQELLCRATNREGHVGISTGVVLDIKVPPRSSSISLYDASGTSLVNTFVVDQGSPSSLRCEVQGTRPAVAIGWFLNGNLQRTADPHFGKDIGLVNTSDTWSFTPSRANHGQEVRCVASTAESQEPLPSKALNLEVNGPPDLPWIIGNTTMTEGVTTTLTCYADMGFPDDWLLYWSFGDVYDIANLTTVPSASDDRFMFTSALNVTPTRDDNGKTITCTARKDSWTVHPTTTYGPINVHFCPRWVSITNCPLKAIPDSMVSFRCVSESSNPITNLTWLRNGRRKTNPAPPALPKGDYGGHVTTEDFTTAVLTKEDNGALFTCCTAKTTACPADVCDSCSLNVEYRPYFSEPKATTPSPVREGGDVILSCGADANPMPPDFITWEKVGSPDSLPSVYSDGTSNLTLSSISREQAGPYRCRGDNGVPPVVFSNPIDIAVYYEVNITNKADTYVGAADGEGAVLLCTAKGNPLPLTVWLDPTNEEINNDTDAGRIIQAVTSNGGDDIYGYSVTSILEIKRVTAEGDYGYYTCYSGNGVGRVDMLHIHLNIKVVPSSPYDVSIDEERITADSVTITWRPGAEVGTPQWFYVNYRELGKATDFDPSTRSQRLQGSNEYTVEGLRPYAMYEVEVYAENAHGRSEAVKTVVKTLHCPVFTDPTSLTTNPVDEGDDITLSCSADANPMPTDFITWEKVGSPDSLPSVYSDGTSNLTLSSVNRKQAGSYRCRGNNGVPPVIFSRSIDVIVLYEAAITSQADNCVEADDGEAAILTCTVKGNPHPLIRWLSPTRTRMTNHTEPGRITQVDTISGGDVVYGYTVTSTLHIKNVTGIGDYGFYVCTCGNGVGRVDALSIQLTSRVLPAAPMNVSIEEAMNTATTITVSWTPRNEAAPNIWFHVNYRELATTDDFDPNTRSDRLHGVTSFTLMGLRPYSVYEVEVYAANGNGVSEAVTIIGTTALCTRMVSITGCPYRIVSGGSVSLSCVSESTNPATNLTWLRDNVEQTGHPGLMITDGDYGGRMTTLGFTTGALTRTDNGGEYKCCAARPSVCTADVCDTCSLNVEYRPFFSEPMVLTPGPVEEGDDVILSCSADANPMPADFITWEKVGSPDSLTSVYSDGTSTLTLRSITKEQTGSYRCRGNNGIPPVVFSTPVDIIVHFGVTITNPENNYAEANVGERATLVCTAEGNPYPMTTWLGPTGTRITNQSHPGRITLVETIHGRGGVEGYTVTNTLQINTVSGAEDYGYYVCDCGNGIGMVDTLTILLNSRVEPVPPTNISIDQGRITAYSLTVNWIPGTKVVGPEQWILVNYRELETTTNFSPSTRSGRLYDVSEFTVVGLRADTEYEVEVYAENVNGASDVVTIIGKTLPEVGNATPEPLIGITRGTGDATKETSTALAEVDNTTPELNAETSAAYDVMRTSKSQAVLGNATPQPLIEITSATSDVIKETSTTLPEVDNTTPEPNDETPADNDVMSKSQGQHEAERRAYVVVEKGYSLLVAGIIVVSIVAFICIVVIVAGFVYHRRSTANSLEIAGHKTKLTRASIKYDEESDVVMEKAENLAPISCYYSSYLLLLLLLFPAATPPILCCYSSYLLLLLLLSPAETPPFSCCNSSYLLLLLLLSLAAAPISCYYSSYLLLLLLFPAATPPILCCYSSYLLLLLLLSPAETPPFSCCNSSYLLLLLLLSPAVNTLPISYCYSYLLLLLILSPAATPISCCYSCLLLLLLLSPAATPPISCCYSSYLLLLLLLSPAATSISCFYSSSYFF</sequence>
<dbReference type="GeneID" id="119733006"/>
<feature type="domain" description="Ig-like" evidence="10">
    <location>
        <begin position="639"/>
        <end position="744"/>
    </location>
</feature>
<dbReference type="CDD" id="cd00096">
    <property type="entry name" value="Ig"/>
    <property type="match status" value="1"/>
</dbReference>
<feature type="domain" description="Ig-like" evidence="10">
    <location>
        <begin position="966"/>
        <end position="1069"/>
    </location>
</feature>
<dbReference type="SUPFAM" id="SSF49265">
    <property type="entry name" value="Fibronectin type III"/>
    <property type="match status" value="2"/>
</dbReference>
<dbReference type="Gene3D" id="2.60.120.290">
    <property type="entry name" value="Spermadhesin, CUB domain"/>
    <property type="match status" value="1"/>
</dbReference>
<feature type="domain" description="CUB" evidence="9">
    <location>
        <begin position="195"/>
        <end position="303"/>
    </location>
</feature>
<dbReference type="PROSITE" id="PS50835">
    <property type="entry name" value="IG_LIKE"/>
    <property type="match status" value="16"/>
</dbReference>